<keyword evidence="1" id="KW-0812">Transmembrane</keyword>
<evidence type="ECO:0008006" key="3">
    <source>
        <dbReference type="Google" id="ProtNLM"/>
    </source>
</evidence>
<dbReference type="InterPro" id="IPR012902">
    <property type="entry name" value="N_methyl_site"/>
</dbReference>
<organism evidence="2">
    <name type="scientific">hydrothermal vent metagenome</name>
    <dbReference type="NCBI Taxonomy" id="652676"/>
    <lineage>
        <taxon>unclassified sequences</taxon>
        <taxon>metagenomes</taxon>
        <taxon>ecological metagenomes</taxon>
    </lineage>
</organism>
<evidence type="ECO:0000256" key="1">
    <source>
        <dbReference type="SAM" id="Phobius"/>
    </source>
</evidence>
<keyword evidence="1" id="KW-1133">Transmembrane helix</keyword>
<evidence type="ECO:0000313" key="2">
    <source>
        <dbReference type="EMBL" id="VAV83914.1"/>
    </source>
</evidence>
<dbReference type="EMBL" id="UOEA01000056">
    <property type="protein sequence ID" value="VAV83914.1"/>
    <property type="molecule type" value="Genomic_DNA"/>
</dbReference>
<accession>A0A3B0QQF4</accession>
<dbReference type="InterPro" id="IPR045584">
    <property type="entry name" value="Pilin-like"/>
</dbReference>
<dbReference type="Pfam" id="PF07963">
    <property type="entry name" value="N_methyl"/>
    <property type="match status" value="1"/>
</dbReference>
<reference evidence="2" key="1">
    <citation type="submission" date="2018-06" db="EMBL/GenBank/DDBJ databases">
        <authorList>
            <person name="Zhirakovskaya E."/>
        </authorList>
    </citation>
    <scope>NUCLEOTIDE SEQUENCE</scope>
</reference>
<dbReference type="NCBIfam" id="TIGR02532">
    <property type="entry name" value="IV_pilin_GFxxxE"/>
    <property type="match status" value="1"/>
</dbReference>
<feature type="transmembrane region" description="Helical" evidence="1">
    <location>
        <begin position="24"/>
        <end position="47"/>
    </location>
</feature>
<dbReference type="AlphaFoldDB" id="A0A3B0QQF4"/>
<gene>
    <name evidence="2" type="ORF">MNBD_DELTA01-1575</name>
</gene>
<dbReference type="PROSITE" id="PS00409">
    <property type="entry name" value="PROKAR_NTER_METHYL"/>
    <property type="match status" value="1"/>
</dbReference>
<sequence length="319" mass="33578">MKSLIHKISDFSPFRGADRSERGFSLLELLVVMAIFLMVIVAVYALYNTQLKTTHIEEDVIEVQQNLRVAVDILSRDVAMAGIAVSSGTNPVSSVSNNTGLDGADLVTFNNASAEGIFTIVDATLSVSVVGGTPIVFTVGSSTEADMFSVGDAVRIVNPSEKSQPAATVFTVAAKNTATPSLTLTPAANAGSVKFMRGNLIAKTGGSVLDPYPNTVLYCVGPNADCAPAVTKCPTGQKCLMRIVNATPADDSVVATNIEDLQLTYILDNTGLTESTAPGDLSLVRAMRITMVGETFNTVGLSSAPKSRELTNIVKLRNR</sequence>
<proteinExistence type="predicted"/>
<keyword evidence="1" id="KW-0472">Membrane</keyword>
<name>A0A3B0QQF4_9ZZZZ</name>
<dbReference type="SUPFAM" id="SSF54523">
    <property type="entry name" value="Pili subunits"/>
    <property type="match status" value="1"/>
</dbReference>
<protein>
    <recommendedName>
        <fullName evidence="3">Prepilin-type N-terminal cleavage/methylation domain-containing protein</fullName>
    </recommendedName>
</protein>